<evidence type="ECO:0000313" key="3">
    <source>
        <dbReference type="Proteomes" id="UP000001072"/>
    </source>
</evidence>
<proteinExistence type="predicted"/>
<evidence type="ECO:0000313" key="2">
    <source>
        <dbReference type="EMBL" id="EGG11022.1"/>
    </source>
</evidence>
<feature type="compositionally biased region" description="Basic and acidic residues" evidence="1">
    <location>
        <begin position="16"/>
        <end position="29"/>
    </location>
</feature>
<dbReference type="GeneID" id="18929475"/>
<dbReference type="VEuPathDB" id="FungiDB:MELLADRAFT_60033"/>
<dbReference type="InParanoid" id="F4R9Q9"/>
<accession>F4R9Q9</accession>
<name>F4R9Q9_MELLP</name>
<feature type="compositionally biased region" description="Basic and acidic residues" evidence="1">
    <location>
        <begin position="236"/>
        <end position="249"/>
    </location>
</feature>
<protein>
    <submittedName>
        <fullName evidence="2">Uncharacterized protein</fullName>
    </submittedName>
</protein>
<gene>
    <name evidence="2" type="ORF">MELLADRAFT_60033</name>
</gene>
<feature type="compositionally biased region" description="Polar residues" evidence="1">
    <location>
        <begin position="1"/>
        <end position="15"/>
    </location>
</feature>
<dbReference type="Proteomes" id="UP000001072">
    <property type="component" value="Unassembled WGS sequence"/>
</dbReference>
<evidence type="ECO:0000256" key="1">
    <source>
        <dbReference type="SAM" id="MobiDB-lite"/>
    </source>
</evidence>
<feature type="compositionally biased region" description="Low complexity" evidence="1">
    <location>
        <begin position="209"/>
        <end position="220"/>
    </location>
</feature>
<keyword evidence="3" id="KW-1185">Reference proteome</keyword>
<dbReference type="KEGG" id="mlr:MELLADRAFT_60033"/>
<dbReference type="EMBL" id="GL883093">
    <property type="protein sequence ID" value="EGG11022.1"/>
    <property type="molecule type" value="Genomic_DNA"/>
</dbReference>
<dbReference type="AlphaFoldDB" id="F4R9Q9"/>
<dbReference type="HOGENOM" id="CLU_071101_0_0_1"/>
<organism evidence="3">
    <name type="scientific">Melampsora larici-populina (strain 98AG31 / pathotype 3-4-7)</name>
    <name type="common">Poplar leaf rust fungus</name>
    <dbReference type="NCBI Taxonomy" id="747676"/>
    <lineage>
        <taxon>Eukaryota</taxon>
        <taxon>Fungi</taxon>
        <taxon>Dikarya</taxon>
        <taxon>Basidiomycota</taxon>
        <taxon>Pucciniomycotina</taxon>
        <taxon>Pucciniomycetes</taxon>
        <taxon>Pucciniales</taxon>
        <taxon>Melampsoraceae</taxon>
        <taxon>Melampsora</taxon>
    </lineage>
</organism>
<dbReference type="RefSeq" id="XP_007405624.1">
    <property type="nucleotide sequence ID" value="XM_007405562.1"/>
</dbReference>
<reference evidence="3" key="1">
    <citation type="journal article" date="2011" name="Proc. Natl. Acad. Sci. U.S.A.">
        <title>Obligate biotrophy features unraveled by the genomic analysis of rust fungi.</title>
        <authorList>
            <person name="Duplessis S."/>
            <person name="Cuomo C.A."/>
            <person name="Lin Y.-C."/>
            <person name="Aerts A."/>
            <person name="Tisserant E."/>
            <person name="Veneault-Fourrey C."/>
            <person name="Joly D.L."/>
            <person name="Hacquard S."/>
            <person name="Amselem J."/>
            <person name="Cantarel B.L."/>
            <person name="Chiu R."/>
            <person name="Coutinho P.M."/>
            <person name="Feau N."/>
            <person name="Field M."/>
            <person name="Frey P."/>
            <person name="Gelhaye E."/>
            <person name="Goldberg J."/>
            <person name="Grabherr M.G."/>
            <person name="Kodira C.D."/>
            <person name="Kohler A."/>
            <person name="Kuees U."/>
            <person name="Lindquist E.A."/>
            <person name="Lucas S.M."/>
            <person name="Mago R."/>
            <person name="Mauceli E."/>
            <person name="Morin E."/>
            <person name="Murat C."/>
            <person name="Pangilinan J.L."/>
            <person name="Park R."/>
            <person name="Pearson M."/>
            <person name="Quesneville H."/>
            <person name="Rouhier N."/>
            <person name="Sakthikumar S."/>
            <person name="Salamov A.A."/>
            <person name="Schmutz J."/>
            <person name="Selles B."/>
            <person name="Shapiro H."/>
            <person name="Tanguay P."/>
            <person name="Tuskan G.A."/>
            <person name="Henrissat B."/>
            <person name="Van de Peer Y."/>
            <person name="Rouze P."/>
            <person name="Ellis J.G."/>
            <person name="Dodds P.N."/>
            <person name="Schein J.E."/>
            <person name="Zhong S."/>
            <person name="Hamelin R.C."/>
            <person name="Grigoriev I.V."/>
            <person name="Szabo L.J."/>
            <person name="Martin F."/>
        </authorList>
    </citation>
    <scope>NUCLEOTIDE SEQUENCE [LARGE SCALE GENOMIC DNA]</scope>
    <source>
        <strain evidence="3">98AG31 / pathotype 3-4-7</strain>
    </source>
</reference>
<feature type="region of interest" description="Disordered" evidence="1">
    <location>
        <begin position="1"/>
        <end position="43"/>
    </location>
</feature>
<sequence length="337" mass="37638">MSFSNASHDSISVQEASRKRTFDHVEDSVHAPNQTPRAHIKRARVAPPQPQIWTYAQPQNLINHSTGVTPSYQNTQHFALGMYAGSRGSLVQGLYPRSVENAVCFPHQTRMAYINSTQIAPRRAQNVFHTQPQRLVYHNTGMTTSTQDFAPGMSVGSRREVVQSSYQTINYQTRARDEEFEAFKLKLALELLMSPTSTTPVLMNGSQCSPSTSYPSLPSSRDPSPTVPFRHVASYPHDRPSNPAIERRNPMPRSYGHEVLYGSLESQMISPTLMNAHQSILTTSQPLIPASLAPSQTEPPETTVFSSHRTFGPVIERDYSMPLLYENLPTAVPYRLA</sequence>
<feature type="region of interest" description="Disordered" evidence="1">
    <location>
        <begin position="202"/>
        <end position="251"/>
    </location>
</feature>